<proteinExistence type="predicted"/>
<dbReference type="AlphaFoldDB" id="U9T093"/>
<dbReference type="EMBL" id="KI296963">
    <property type="protein sequence ID" value="ESA00782.1"/>
    <property type="molecule type" value="Genomic_DNA"/>
</dbReference>
<reference evidence="1" key="1">
    <citation type="submission" date="2013-07" db="EMBL/GenBank/DDBJ databases">
        <title>The genome of an arbuscular mycorrhizal fungus provides insights into the evolution of the oldest plant symbiosis.</title>
        <authorList>
            <consortium name="DOE Joint Genome Institute"/>
            <person name="Tisserant E."/>
            <person name="Malbreil M."/>
            <person name="Kuo A."/>
            <person name="Kohler A."/>
            <person name="Symeonidi A."/>
            <person name="Balestrini R."/>
            <person name="Charron P."/>
            <person name="Duensing N."/>
            <person name="Frei-dit-Frey N."/>
            <person name="Gianinazzi-Pearson V."/>
            <person name="Gilbert B."/>
            <person name="Handa Y."/>
            <person name="Hijri M."/>
            <person name="Kaul R."/>
            <person name="Kawaguchi M."/>
            <person name="Krajinski F."/>
            <person name="Lammers P."/>
            <person name="Lapierre D."/>
            <person name="Masclaux F.G."/>
            <person name="Murat C."/>
            <person name="Morin E."/>
            <person name="Ndikumana S."/>
            <person name="Pagni M."/>
            <person name="Petitpierre D."/>
            <person name="Requena N."/>
            <person name="Rosikiewicz P."/>
            <person name="Riley R."/>
            <person name="Saito K."/>
            <person name="San Clemente H."/>
            <person name="Shapiro H."/>
            <person name="van Tuinen D."/>
            <person name="Becard G."/>
            <person name="Bonfante P."/>
            <person name="Paszkowski U."/>
            <person name="Shachar-Hill Y."/>
            <person name="Young J.P."/>
            <person name="Sanders I.R."/>
            <person name="Henrissat B."/>
            <person name="Rensing S.A."/>
            <person name="Grigoriev I.V."/>
            <person name="Corradi N."/>
            <person name="Roux C."/>
            <person name="Martin F."/>
        </authorList>
    </citation>
    <scope>NUCLEOTIDE SEQUENCE</scope>
    <source>
        <strain evidence="1">DAOM 197198</strain>
    </source>
</reference>
<organism evidence="1">
    <name type="scientific">Rhizophagus irregularis (strain DAOM 181602 / DAOM 197198 / MUCL 43194)</name>
    <name type="common">Arbuscular mycorrhizal fungus</name>
    <name type="synonym">Glomus intraradices</name>
    <dbReference type="NCBI Taxonomy" id="747089"/>
    <lineage>
        <taxon>Eukaryota</taxon>
        <taxon>Fungi</taxon>
        <taxon>Fungi incertae sedis</taxon>
        <taxon>Mucoromycota</taxon>
        <taxon>Glomeromycotina</taxon>
        <taxon>Glomeromycetes</taxon>
        <taxon>Glomerales</taxon>
        <taxon>Glomeraceae</taxon>
        <taxon>Rhizophagus</taxon>
    </lineage>
</organism>
<accession>U9T093</accession>
<evidence type="ECO:0000313" key="1">
    <source>
        <dbReference type="EMBL" id="ESA00782.1"/>
    </source>
</evidence>
<gene>
    <name evidence="1" type="ORF">GLOINDRAFT_338353</name>
</gene>
<sequence>MDFNYSYSTFFENKIEENKITRDTFENQGDTQREELQHRTSGTTYVSSEIQRNIQSDDLEEEIQQCKISLDSIIQKGPVLHSETCITNIFHKNISVLVTKITFLIQK</sequence>
<protein>
    <submittedName>
        <fullName evidence="1">Uncharacterized protein</fullName>
    </submittedName>
</protein>
<dbReference type="VEuPathDB" id="FungiDB:RhiirFUN_014749"/>
<name>U9T093_RHIID</name>
<dbReference type="HOGENOM" id="CLU_2211367_0_0_1"/>